<dbReference type="RefSeq" id="WP_380079422.1">
    <property type="nucleotide sequence ID" value="NZ_JBHSGO010000197.1"/>
</dbReference>
<dbReference type="CDD" id="cd16015">
    <property type="entry name" value="LTA_synthase"/>
    <property type="match status" value="1"/>
</dbReference>
<evidence type="ECO:0000256" key="2">
    <source>
        <dbReference type="ARBA" id="ARBA00022475"/>
    </source>
</evidence>
<evidence type="ECO:0000259" key="7">
    <source>
        <dbReference type="Pfam" id="PF00884"/>
    </source>
</evidence>
<dbReference type="GO" id="GO:0016740">
    <property type="term" value="F:transferase activity"/>
    <property type="evidence" value="ECO:0007669"/>
    <property type="project" value="UniProtKB-KW"/>
</dbReference>
<dbReference type="PANTHER" id="PTHR47371">
    <property type="entry name" value="LIPOTEICHOIC ACID SYNTHASE"/>
    <property type="match status" value="1"/>
</dbReference>
<comment type="caution">
    <text evidence="8">The sequence shown here is derived from an EMBL/GenBank/DDBJ whole genome shotgun (WGS) entry which is preliminary data.</text>
</comment>
<feature type="transmembrane region" description="Helical" evidence="6">
    <location>
        <begin position="146"/>
        <end position="168"/>
    </location>
</feature>
<reference evidence="9" key="1">
    <citation type="journal article" date="2019" name="Int. J. Syst. Evol. Microbiol.">
        <title>The Global Catalogue of Microorganisms (GCM) 10K type strain sequencing project: providing services to taxonomists for standard genome sequencing and annotation.</title>
        <authorList>
            <consortium name="The Broad Institute Genomics Platform"/>
            <consortium name="The Broad Institute Genome Sequencing Center for Infectious Disease"/>
            <person name="Wu L."/>
            <person name="Ma J."/>
        </authorList>
    </citation>
    <scope>NUCLEOTIDE SEQUENCE [LARGE SCALE GENOMIC DNA]</scope>
    <source>
        <strain evidence="9">CGMCC 4.7357</strain>
    </source>
</reference>
<feature type="transmembrane region" description="Helical" evidence="6">
    <location>
        <begin position="50"/>
        <end position="72"/>
    </location>
</feature>
<evidence type="ECO:0000256" key="1">
    <source>
        <dbReference type="ARBA" id="ARBA00004651"/>
    </source>
</evidence>
<comment type="subcellular location">
    <subcellularLocation>
        <location evidence="1">Cell membrane</location>
        <topology evidence="1">Multi-pass membrane protein</topology>
    </subcellularLocation>
</comment>
<dbReference type="Pfam" id="PF00884">
    <property type="entry name" value="Sulfatase"/>
    <property type="match status" value="1"/>
</dbReference>
<dbReference type="PANTHER" id="PTHR47371:SF3">
    <property type="entry name" value="PHOSPHOGLYCEROL TRANSFERASE I"/>
    <property type="match status" value="1"/>
</dbReference>
<feature type="transmembrane region" description="Helical" evidence="6">
    <location>
        <begin position="12"/>
        <end position="30"/>
    </location>
</feature>
<dbReference type="Gene3D" id="3.30.1120.80">
    <property type="match status" value="1"/>
</dbReference>
<feature type="transmembrane region" description="Helical" evidence="6">
    <location>
        <begin position="199"/>
        <end position="217"/>
    </location>
</feature>
<dbReference type="Proteomes" id="UP001596020">
    <property type="component" value="Unassembled WGS sequence"/>
</dbReference>
<evidence type="ECO:0000313" key="8">
    <source>
        <dbReference type="EMBL" id="MFC4666394.1"/>
    </source>
</evidence>
<dbReference type="InterPro" id="IPR050448">
    <property type="entry name" value="OpgB/LTA_synthase_biosynth"/>
</dbReference>
<keyword evidence="9" id="KW-1185">Reference proteome</keyword>
<evidence type="ECO:0000256" key="4">
    <source>
        <dbReference type="ARBA" id="ARBA00022989"/>
    </source>
</evidence>
<dbReference type="EC" id="2.7.8.-" evidence="8"/>
<organism evidence="8 9">
    <name type="scientific">Falsiporphyromonas endometrii</name>
    <dbReference type="NCBI Taxonomy" id="1387297"/>
    <lineage>
        <taxon>Bacteria</taxon>
        <taxon>Pseudomonadati</taxon>
        <taxon>Bacteroidota</taxon>
        <taxon>Bacteroidia</taxon>
        <taxon>Bacteroidales</taxon>
        <taxon>Porphyromonadaceae</taxon>
        <taxon>Falsiporphyromonas</taxon>
    </lineage>
</organism>
<dbReference type="Gene3D" id="3.40.720.10">
    <property type="entry name" value="Alkaline Phosphatase, subunit A"/>
    <property type="match status" value="1"/>
</dbReference>
<dbReference type="InterPro" id="IPR012160">
    <property type="entry name" value="LtaS-like"/>
</dbReference>
<evidence type="ECO:0000313" key="9">
    <source>
        <dbReference type="Proteomes" id="UP001596020"/>
    </source>
</evidence>
<sequence length="692" mass="79025">MYHRIIERAKFFVSRYIALTLIVGLILRIALLMNHQTTAIPGIFEIVKTFILGVVYDFCFSMVALIPFLLLFLGWTNFKYNKWVAMLIEGFLVGMVIYVFCFHSIFDQYGGGAPLIAQIFFTYKLVSYSLRLFLPGIRKVWRLVSCQLLFFVYIFLTLLNAVSEYFFWNEFGVRYNFIAVDYLIYTSEVLGNIFESYPIVPLFVALVFIALLIQYWIQRKSFYVGADWSSRELILSGGLIVVGAVFGMSILSFSRSALQSENVFANELQSNGCYDFISAFKENKLNYEQFYALQSKEECEALMQKLCHRNLQNIQQISDSAAMVDKNIILITVESLSASFLKTYGNDKNLTPNLDRLMQESLVFDSLYAVGNRTVRGLEAVSRCAPPTTGESLIKRPDNANLFTVGSLLSRHGYQSKFLYGGNSYFDNMGTYFGGNKYEVIDKKSIDPAKITFSNIWGVCDEDMFEKAIAIMDEDAIKYEKTFLHIMTVSNHRPFTFPKGRIALQDEPEKSRDGGVKYTDYAIGKFIEQAKSRSWFKNTIFVVVADHCASSAGNIAIPIDNYHIPAFVYSPGYITPKRVSKLCSQIDLMPTVLGLIHLSYESKFIGQNILSPDFDPRAFMATYQDMGYLKNGILTVLSPVKRVKQYDVKFIPGKETEEMPVHKRNLKLIDEAQAFYQTSNMYVDRDTVNNTF</sequence>
<gene>
    <name evidence="8" type="ORF">ACFO3G_07270</name>
</gene>
<feature type="domain" description="Sulfatase N-terminal" evidence="7">
    <location>
        <begin position="326"/>
        <end position="596"/>
    </location>
</feature>
<keyword evidence="3 6" id="KW-0812">Transmembrane</keyword>
<name>A0ABV9K8J5_9PORP</name>
<proteinExistence type="predicted"/>
<evidence type="ECO:0000256" key="3">
    <source>
        <dbReference type="ARBA" id="ARBA00022692"/>
    </source>
</evidence>
<dbReference type="InterPro" id="IPR000917">
    <property type="entry name" value="Sulfatase_N"/>
</dbReference>
<dbReference type="InterPro" id="IPR017850">
    <property type="entry name" value="Alkaline_phosphatase_core_sf"/>
</dbReference>
<evidence type="ECO:0000256" key="6">
    <source>
        <dbReference type="SAM" id="Phobius"/>
    </source>
</evidence>
<keyword evidence="5 6" id="KW-0472">Membrane</keyword>
<feature type="transmembrane region" description="Helical" evidence="6">
    <location>
        <begin position="233"/>
        <end position="253"/>
    </location>
</feature>
<feature type="transmembrane region" description="Helical" evidence="6">
    <location>
        <begin position="84"/>
        <end position="106"/>
    </location>
</feature>
<feature type="transmembrane region" description="Helical" evidence="6">
    <location>
        <begin position="112"/>
        <end position="134"/>
    </location>
</feature>
<keyword evidence="8" id="KW-0808">Transferase</keyword>
<dbReference type="PIRSF" id="PIRSF005091">
    <property type="entry name" value="Mmb_sulf_HI1246"/>
    <property type="match status" value="1"/>
</dbReference>
<dbReference type="SUPFAM" id="SSF53649">
    <property type="entry name" value="Alkaline phosphatase-like"/>
    <property type="match status" value="1"/>
</dbReference>
<keyword evidence="4 6" id="KW-1133">Transmembrane helix</keyword>
<accession>A0ABV9K8J5</accession>
<keyword evidence="2" id="KW-1003">Cell membrane</keyword>
<protein>
    <submittedName>
        <fullName evidence="8">LTA synthase family protein</fullName>
        <ecNumber evidence="8">2.7.8.-</ecNumber>
    </submittedName>
</protein>
<dbReference type="EMBL" id="JBHSGO010000197">
    <property type="protein sequence ID" value="MFC4666394.1"/>
    <property type="molecule type" value="Genomic_DNA"/>
</dbReference>
<evidence type="ECO:0000256" key="5">
    <source>
        <dbReference type="ARBA" id="ARBA00023136"/>
    </source>
</evidence>